<evidence type="ECO:0000313" key="1">
    <source>
        <dbReference type="EMBL" id="RSL33109.1"/>
    </source>
</evidence>
<dbReference type="Proteomes" id="UP000275076">
    <property type="component" value="Unassembled WGS sequence"/>
</dbReference>
<dbReference type="AlphaFoldDB" id="A0A3R9P576"/>
<organism evidence="1 2">
    <name type="scientific">Salibacterium salarium</name>
    <dbReference type="NCBI Taxonomy" id="284579"/>
    <lineage>
        <taxon>Bacteria</taxon>
        <taxon>Bacillati</taxon>
        <taxon>Bacillota</taxon>
        <taxon>Bacilli</taxon>
        <taxon>Bacillales</taxon>
        <taxon>Bacillaceae</taxon>
    </lineage>
</organism>
<dbReference type="PROSITE" id="PS51197">
    <property type="entry name" value="HTH_RRF2_2"/>
    <property type="match status" value="1"/>
</dbReference>
<sequence length="135" mass="14993">MINSRLSVAIHILSLLSSYPDHRLSSEFIAGSVQTNPVVIRRISGMLRKAGLIFTQTGVSGAVLSKKPEYITLLDIYQAVFPEEDLFTVHNNPNPACPVGNKIQQTLDHSFERVESAMKNELASQTLQDVTEHLF</sequence>
<comment type="caution">
    <text evidence="1">The sequence shown here is derived from an EMBL/GenBank/DDBJ whole genome shotgun (WGS) entry which is preliminary data.</text>
</comment>
<dbReference type="GO" id="GO:0003700">
    <property type="term" value="F:DNA-binding transcription factor activity"/>
    <property type="evidence" value="ECO:0007669"/>
    <property type="project" value="TreeGrafter"/>
</dbReference>
<name>A0A3R9P576_9BACI</name>
<dbReference type="InterPro" id="IPR000944">
    <property type="entry name" value="Tscrpt_reg_Rrf2"/>
</dbReference>
<dbReference type="Pfam" id="PF02082">
    <property type="entry name" value="Rrf2"/>
    <property type="match status" value="1"/>
</dbReference>
<gene>
    <name evidence="1" type="ORF">D7Z54_12455</name>
</gene>
<dbReference type="SUPFAM" id="SSF46785">
    <property type="entry name" value="Winged helix' DNA-binding domain"/>
    <property type="match status" value="1"/>
</dbReference>
<evidence type="ECO:0000313" key="2">
    <source>
        <dbReference type="Proteomes" id="UP000275076"/>
    </source>
</evidence>
<protein>
    <submittedName>
        <fullName evidence="1">Rrf2 family transcriptional regulator</fullName>
    </submittedName>
</protein>
<accession>A0A3R9P576</accession>
<proteinExistence type="predicted"/>
<dbReference type="PANTHER" id="PTHR33221:SF15">
    <property type="entry name" value="HTH-TYPE TRANSCRIPTIONAL REGULATOR YWGB-RELATED"/>
    <property type="match status" value="1"/>
</dbReference>
<reference evidence="1 2" key="1">
    <citation type="submission" date="2018-10" db="EMBL/GenBank/DDBJ databases">
        <title>Draft genome sequence of Bacillus salarius IM0101, isolated from a hypersaline soil in Inner Mongolia, China.</title>
        <authorList>
            <person name="Yamprayoonswat W."/>
            <person name="Boonvisut S."/>
            <person name="Jumpathong W."/>
            <person name="Sittihan S."/>
            <person name="Ruangsuj P."/>
            <person name="Wanthongcharoen S."/>
            <person name="Thongpramul N."/>
            <person name="Pimmason S."/>
            <person name="Yu B."/>
            <person name="Yasawong M."/>
        </authorList>
    </citation>
    <scope>NUCLEOTIDE SEQUENCE [LARGE SCALE GENOMIC DNA]</scope>
    <source>
        <strain evidence="1 2">IM0101</strain>
    </source>
</reference>
<dbReference type="EMBL" id="RBVX01000010">
    <property type="protein sequence ID" value="RSL33109.1"/>
    <property type="molecule type" value="Genomic_DNA"/>
</dbReference>
<keyword evidence="2" id="KW-1185">Reference proteome</keyword>
<dbReference type="PANTHER" id="PTHR33221">
    <property type="entry name" value="WINGED HELIX-TURN-HELIX TRANSCRIPTIONAL REGULATOR, RRF2 FAMILY"/>
    <property type="match status" value="1"/>
</dbReference>
<dbReference type="InterPro" id="IPR036390">
    <property type="entry name" value="WH_DNA-bd_sf"/>
</dbReference>
<dbReference type="GO" id="GO:0005829">
    <property type="term" value="C:cytosol"/>
    <property type="evidence" value="ECO:0007669"/>
    <property type="project" value="TreeGrafter"/>
</dbReference>
<dbReference type="Gene3D" id="1.10.10.10">
    <property type="entry name" value="Winged helix-like DNA-binding domain superfamily/Winged helix DNA-binding domain"/>
    <property type="match status" value="1"/>
</dbReference>
<dbReference type="FunFam" id="1.10.10.10:FF:000138">
    <property type="entry name" value="Rrf2 family transcriptional regulator"/>
    <property type="match status" value="1"/>
</dbReference>
<dbReference type="OrthoDB" id="213028at2"/>
<dbReference type="InterPro" id="IPR036388">
    <property type="entry name" value="WH-like_DNA-bd_sf"/>
</dbReference>
<dbReference type="RefSeq" id="WP_125556173.1">
    <property type="nucleotide sequence ID" value="NZ_RBVX01000010.1"/>
</dbReference>